<protein>
    <submittedName>
        <fullName evidence="1">Pectinesterase protein</fullName>
        <ecNumber evidence="1">3.1.1.11</ecNumber>
    </submittedName>
</protein>
<gene>
    <name evidence="1" type="ORF">IHE45_18G074000</name>
</gene>
<comment type="caution">
    <text evidence="1">The sequence shown here is derived from an EMBL/GenBank/DDBJ whole genome shotgun (WGS) entry which is preliminary data.</text>
</comment>
<dbReference type="EMBL" id="CM037028">
    <property type="protein sequence ID" value="KAH7656435.1"/>
    <property type="molecule type" value="Genomic_DNA"/>
</dbReference>
<organism evidence="1 2">
    <name type="scientific">Dioscorea alata</name>
    <name type="common">Purple yam</name>
    <dbReference type="NCBI Taxonomy" id="55571"/>
    <lineage>
        <taxon>Eukaryota</taxon>
        <taxon>Viridiplantae</taxon>
        <taxon>Streptophyta</taxon>
        <taxon>Embryophyta</taxon>
        <taxon>Tracheophyta</taxon>
        <taxon>Spermatophyta</taxon>
        <taxon>Magnoliopsida</taxon>
        <taxon>Liliopsida</taxon>
        <taxon>Dioscoreales</taxon>
        <taxon>Dioscoreaceae</taxon>
        <taxon>Dioscorea</taxon>
    </lineage>
</organism>
<dbReference type="EC" id="3.1.1.11" evidence="1"/>
<dbReference type="Proteomes" id="UP000827976">
    <property type="component" value="Chromosome 18"/>
</dbReference>
<keyword evidence="2" id="KW-1185">Reference proteome</keyword>
<evidence type="ECO:0000313" key="2">
    <source>
        <dbReference type="Proteomes" id="UP000827976"/>
    </source>
</evidence>
<proteinExistence type="predicted"/>
<evidence type="ECO:0000313" key="1">
    <source>
        <dbReference type="EMBL" id="KAH7656435.1"/>
    </source>
</evidence>
<accession>A0ACB7U7Z1</accession>
<name>A0ACB7U7Z1_DIOAL</name>
<keyword evidence="1" id="KW-0378">Hydrolase</keyword>
<reference evidence="2" key="1">
    <citation type="journal article" date="2022" name="Nat. Commun.">
        <title>Chromosome evolution and the genetic basis of agronomically important traits in greater yam.</title>
        <authorList>
            <person name="Bredeson J.V."/>
            <person name="Lyons J.B."/>
            <person name="Oniyinde I.O."/>
            <person name="Okereke N.R."/>
            <person name="Kolade O."/>
            <person name="Nnabue I."/>
            <person name="Nwadili C.O."/>
            <person name="Hribova E."/>
            <person name="Parker M."/>
            <person name="Nwogha J."/>
            <person name="Shu S."/>
            <person name="Carlson J."/>
            <person name="Kariba R."/>
            <person name="Muthemba S."/>
            <person name="Knop K."/>
            <person name="Barton G.J."/>
            <person name="Sherwood A.V."/>
            <person name="Lopez-Montes A."/>
            <person name="Asiedu R."/>
            <person name="Jamnadass R."/>
            <person name="Muchugi A."/>
            <person name="Goodstein D."/>
            <person name="Egesi C.N."/>
            <person name="Featherston J."/>
            <person name="Asfaw A."/>
            <person name="Simpson G.G."/>
            <person name="Dolezel J."/>
            <person name="Hendre P.S."/>
            <person name="Van Deynze A."/>
            <person name="Kumar P.L."/>
            <person name="Obidiegwu J.E."/>
            <person name="Bhattacharjee R."/>
            <person name="Rokhsar D.S."/>
        </authorList>
    </citation>
    <scope>NUCLEOTIDE SEQUENCE [LARGE SCALE GENOMIC DNA]</scope>
    <source>
        <strain evidence="2">cv. TDa95/00328</strain>
    </source>
</reference>
<sequence length="571" mass="63548">METVNSFKGYGRMKELVEDYEYRRKSRRRLIIVGISMLFLIIIISGAAIAVMVHHQGTNSTTQNPTTSISNSIKAVCEATRYPNSCFSSISSKEGANKTSDPLEIFKISLQVAMDSLSNVSSWLNSYKSQQKDKNIMAALDDCQELFADAMDTLNDSLVSLQDVDAAKLSSSSSSSLLISNLQTWLSAVVTYQETCIDGFEVDTRRTVEAAMVNSTQLTSNSLAIVAKVLRLLNENFGGFNLNRKLLQVDERRVVLEEMKLKPNVTVAKDGSGEFRSITEALELVPKKNMFPFVIYVKEGVYSEYVEVEKSMWNVTIFGDGMYKTVVTGSKNKVDGSTTFKSATFIVSGRRFTAINMGFRNTAGPDKHQAVALRSSADQSVFYRCSFVGFQDTLYTHSLRQYYRECDIVGTVDFIFGDASVIFQNCRIMPRQPMQGQANTITAQGRIDPNENTGIVIQASTILPFDNVTADTYLGRPWKVYATTIFMRSVIGEMVDKLGWLEWEENVVPPETIDYVEYHNTGPGSSIAGRVNWPGYRPSITGNEAKKFGVDPFIQGSEWIPSTGISFDTIS</sequence>